<reference evidence="1 2" key="1">
    <citation type="journal article" date="2012" name="Stand. Genomic Sci.">
        <title>Genome sequence of the orange-pigmented seawater bacterium Owenweeksia hongkongensis type strain (UST20020801(T)).</title>
        <authorList>
            <person name="Riedel T."/>
            <person name="Held B."/>
            <person name="Nolan M."/>
            <person name="Lucas S."/>
            <person name="Lapidus A."/>
            <person name="Tice H."/>
            <person name="Del Rio T.G."/>
            <person name="Cheng J.F."/>
            <person name="Han C."/>
            <person name="Tapia R."/>
            <person name="Goodwin L.A."/>
            <person name="Pitluck S."/>
            <person name="Liolios K."/>
            <person name="Mavromatis K."/>
            <person name="Pagani I."/>
            <person name="Ivanova N."/>
            <person name="Mikhailova N."/>
            <person name="Pati A."/>
            <person name="Chen A."/>
            <person name="Palaniappan K."/>
            <person name="Rohde M."/>
            <person name="Tindall B.J."/>
            <person name="Detter J.C."/>
            <person name="Goker M."/>
            <person name="Woyke T."/>
            <person name="Bristow J."/>
            <person name="Eisen J.A."/>
            <person name="Markowitz V."/>
            <person name="Hugenholtz P."/>
            <person name="Klenk H.P."/>
            <person name="Kyrpides N.C."/>
        </authorList>
    </citation>
    <scope>NUCLEOTIDE SEQUENCE</scope>
    <source>
        <strain evidence="2">DSM 17368 / JCM 12287 / NRRL B-23963</strain>
    </source>
</reference>
<dbReference type="RefSeq" id="WP_014202670.1">
    <property type="nucleotide sequence ID" value="NC_016599.1"/>
</dbReference>
<dbReference type="KEGG" id="oho:Oweho_2350"/>
<gene>
    <name evidence="1" type="ordered locus">Oweho_2350</name>
</gene>
<evidence type="ECO:0000313" key="1">
    <source>
        <dbReference type="EMBL" id="AEV33321.1"/>
    </source>
</evidence>
<sequence length="115" mass="12680">MKKVLIAFLSIISLSFLSCKKEADLYQLTVLVSTESSVVNDASVHLYEATTGGTSIFRRTDENGEVRFIFEQATHAEIEITKGSARSCTSEIISKGHKTIYIELKPFSQQATNGC</sequence>
<protein>
    <recommendedName>
        <fullName evidence="3">Lipoprotein</fullName>
    </recommendedName>
</protein>
<keyword evidence="2" id="KW-1185">Reference proteome</keyword>
<dbReference type="HOGENOM" id="CLU_2106530_0_0_10"/>
<dbReference type="Proteomes" id="UP000005631">
    <property type="component" value="Chromosome"/>
</dbReference>
<dbReference type="PROSITE" id="PS51257">
    <property type="entry name" value="PROKAR_LIPOPROTEIN"/>
    <property type="match status" value="1"/>
</dbReference>
<dbReference type="STRING" id="926562.Oweho_2350"/>
<dbReference type="AlphaFoldDB" id="G8R6A1"/>
<name>G8R6A1_OWEHD</name>
<evidence type="ECO:0000313" key="2">
    <source>
        <dbReference type="Proteomes" id="UP000005631"/>
    </source>
</evidence>
<dbReference type="EMBL" id="CP003156">
    <property type="protein sequence ID" value="AEV33321.1"/>
    <property type="molecule type" value="Genomic_DNA"/>
</dbReference>
<organism evidence="1 2">
    <name type="scientific">Owenweeksia hongkongensis (strain DSM 17368 / CIP 108786 / JCM 12287 / NRRL B-23963 / UST20020801)</name>
    <dbReference type="NCBI Taxonomy" id="926562"/>
    <lineage>
        <taxon>Bacteria</taxon>
        <taxon>Pseudomonadati</taxon>
        <taxon>Bacteroidota</taxon>
        <taxon>Flavobacteriia</taxon>
        <taxon>Flavobacteriales</taxon>
        <taxon>Owenweeksiaceae</taxon>
        <taxon>Owenweeksia</taxon>
    </lineage>
</organism>
<evidence type="ECO:0008006" key="3">
    <source>
        <dbReference type="Google" id="ProtNLM"/>
    </source>
</evidence>
<accession>G8R6A1</accession>
<proteinExistence type="predicted"/>